<evidence type="ECO:0000313" key="3">
    <source>
        <dbReference type="Proteomes" id="UP000468901"/>
    </source>
</evidence>
<organism evidence="2 3">
    <name type="scientific">Parvibaculum sedimenti</name>
    <dbReference type="NCBI Taxonomy" id="2608632"/>
    <lineage>
        <taxon>Bacteria</taxon>
        <taxon>Pseudomonadati</taxon>
        <taxon>Pseudomonadota</taxon>
        <taxon>Alphaproteobacteria</taxon>
        <taxon>Hyphomicrobiales</taxon>
        <taxon>Parvibaculaceae</taxon>
        <taxon>Parvibaculum</taxon>
    </lineage>
</organism>
<proteinExistence type="predicted"/>
<evidence type="ECO:0000259" key="1">
    <source>
        <dbReference type="Pfam" id="PF07238"/>
    </source>
</evidence>
<dbReference type="RefSeq" id="WP_152216904.1">
    <property type="nucleotide sequence ID" value="NZ_JBAQYD010000065.1"/>
</dbReference>
<dbReference type="SUPFAM" id="SSF141371">
    <property type="entry name" value="PilZ domain-like"/>
    <property type="match status" value="2"/>
</dbReference>
<sequence>MTNDEPGSERRRHPRIPVAVKGRFLAPDGSEHECVIRDMSLSGIALIADVEVPAGAHLIVYLDDFGRFEGPVVRAFEGGFAIETALSGPRRERVAERLNTYATGAAAPDADSRRNFPRYAPQDGGFEEGSVVTLADGRTAPCRIVDMSLGGANVATEVRPPLGTRVSIGRMKGRIVRHTPEGFAIEFTDIPERASALSRPFG</sequence>
<dbReference type="Gene3D" id="2.40.10.220">
    <property type="entry name" value="predicted glycosyltransferase like domains"/>
    <property type="match status" value="2"/>
</dbReference>
<dbReference type="Proteomes" id="UP000468901">
    <property type="component" value="Unassembled WGS sequence"/>
</dbReference>
<reference evidence="2 3" key="1">
    <citation type="submission" date="2019-09" db="EMBL/GenBank/DDBJ databases">
        <title>Parvibaculum sedimenti sp. nov., isolated from sediment.</title>
        <authorList>
            <person name="Wang Y."/>
        </authorList>
    </citation>
    <scope>NUCLEOTIDE SEQUENCE [LARGE SCALE GENOMIC DNA]</scope>
    <source>
        <strain evidence="2 3">HXT-9</strain>
    </source>
</reference>
<comment type="caution">
    <text evidence="2">The sequence shown here is derived from an EMBL/GenBank/DDBJ whole genome shotgun (WGS) entry which is preliminary data.</text>
</comment>
<evidence type="ECO:0000313" key="2">
    <source>
        <dbReference type="EMBL" id="KAB7739232.1"/>
    </source>
</evidence>
<dbReference type="AlphaFoldDB" id="A0A6N6VJX0"/>
<dbReference type="EMBL" id="WESC01000012">
    <property type="protein sequence ID" value="KAB7739232.1"/>
    <property type="molecule type" value="Genomic_DNA"/>
</dbReference>
<gene>
    <name evidence="2" type="ORF">F2P47_13520</name>
</gene>
<name>A0A6N6VJX0_9HYPH</name>
<dbReference type="InterPro" id="IPR009875">
    <property type="entry name" value="PilZ_domain"/>
</dbReference>
<dbReference type="Pfam" id="PF07238">
    <property type="entry name" value="PilZ"/>
    <property type="match status" value="2"/>
</dbReference>
<feature type="domain" description="PilZ" evidence="1">
    <location>
        <begin position="113"/>
        <end position="194"/>
    </location>
</feature>
<accession>A0A6N6VJX0</accession>
<keyword evidence="3" id="KW-1185">Reference proteome</keyword>
<dbReference type="GO" id="GO:0035438">
    <property type="term" value="F:cyclic-di-GMP binding"/>
    <property type="evidence" value="ECO:0007669"/>
    <property type="project" value="InterPro"/>
</dbReference>
<protein>
    <submittedName>
        <fullName evidence="2">PilZ domain-containing protein</fullName>
    </submittedName>
</protein>
<feature type="domain" description="PilZ" evidence="1">
    <location>
        <begin position="9"/>
        <end position="86"/>
    </location>
</feature>